<proteinExistence type="predicted"/>
<accession>A0A5C7A1Q5</accession>
<organism evidence="2 3">
    <name type="scientific">Psychrobacter frigidicola</name>
    <dbReference type="NCBI Taxonomy" id="45611"/>
    <lineage>
        <taxon>Bacteria</taxon>
        <taxon>Pseudomonadati</taxon>
        <taxon>Pseudomonadota</taxon>
        <taxon>Gammaproteobacteria</taxon>
        <taxon>Moraxellales</taxon>
        <taxon>Moraxellaceae</taxon>
        <taxon>Psychrobacter</taxon>
    </lineage>
</organism>
<dbReference type="InterPro" id="IPR002725">
    <property type="entry name" value="YgjP-like_metallopeptidase"/>
</dbReference>
<dbReference type="OrthoDB" id="9811177at2"/>
<protein>
    <submittedName>
        <fullName evidence="2">M48 family metallopeptidase</fullName>
    </submittedName>
</protein>
<comment type="caution">
    <text evidence="2">The sequence shown here is derived from an EMBL/GenBank/DDBJ whole genome shotgun (WGS) entry which is preliminary data.</text>
</comment>
<dbReference type="Proteomes" id="UP000321903">
    <property type="component" value="Unassembled WGS sequence"/>
</dbReference>
<dbReference type="RefSeq" id="WP_147223998.1">
    <property type="nucleotide sequence ID" value="NZ_CAJGYY010000001.1"/>
</dbReference>
<dbReference type="CDD" id="cd07344">
    <property type="entry name" value="M48_yhfN_like"/>
    <property type="match status" value="1"/>
</dbReference>
<evidence type="ECO:0000313" key="3">
    <source>
        <dbReference type="Proteomes" id="UP000321903"/>
    </source>
</evidence>
<dbReference type="InterPro" id="IPR053136">
    <property type="entry name" value="UTP_pyrophosphatase-like"/>
</dbReference>
<evidence type="ECO:0000259" key="1">
    <source>
        <dbReference type="Pfam" id="PF01863"/>
    </source>
</evidence>
<reference evidence="2 3" key="1">
    <citation type="submission" date="2019-08" db="EMBL/GenBank/DDBJ databases">
        <title>Genome sequence of Psychrobacter frigidicola ACAM304 (type strain).</title>
        <authorList>
            <person name="Bowman J.P."/>
        </authorList>
    </citation>
    <scope>NUCLEOTIDE SEQUENCE [LARGE SCALE GENOMIC DNA]</scope>
    <source>
        <strain evidence="2 3">ACAM 304</strain>
    </source>
</reference>
<dbReference type="AlphaFoldDB" id="A0A5C7A1Q5"/>
<keyword evidence="3" id="KW-1185">Reference proteome</keyword>
<feature type="domain" description="YgjP-like metallopeptidase" evidence="1">
    <location>
        <begin position="120"/>
        <end position="218"/>
    </location>
</feature>
<dbReference type="Pfam" id="PF01863">
    <property type="entry name" value="YgjP-like"/>
    <property type="match status" value="1"/>
</dbReference>
<name>A0A5C7A1Q5_9GAMM</name>
<dbReference type="Gene3D" id="3.30.2010.10">
    <property type="entry name" value="Metalloproteases ('zincins'), catalytic domain"/>
    <property type="match status" value="1"/>
</dbReference>
<dbReference type="EMBL" id="VORZ01000003">
    <property type="protein sequence ID" value="TXD96414.1"/>
    <property type="molecule type" value="Genomic_DNA"/>
</dbReference>
<sequence>MIMPQGFAPSLLESIIQRLAAAGIELQVTKKRVKNINFRLKPYTLMVSVPLSISTKEMAQVLDKRVAWAIDSHPQVLAQYERRQQHGQLSTLNPSSVLAPVMLWGERQSLTLNNDETLIYYRQQLSKVTPALFDKWQPIVGADANEVRIKKMHSRWGSCNTRARRIWLSVYLPAYPIECTEYVIVHELCHLHHANHSRAFWQTVATAMPEYQQWHDRLVGKTGQLD</sequence>
<dbReference type="PANTHER" id="PTHR30399">
    <property type="entry name" value="UNCHARACTERIZED PROTEIN YGJP"/>
    <property type="match status" value="1"/>
</dbReference>
<gene>
    <name evidence="2" type="ORF">ES754_09700</name>
</gene>
<dbReference type="PANTHER" id="PTHR30399:SF1">
    <property type="entry name" value="UTP PYROPHOSPHATASE"/>
    <property type="match status" value="1"/>
</dbReference>
<evidence type="ECO:0000313" key="2">
    <source>
        <dbReference type="EMBL" id="TXD96414.1"/>
    </source>
</evidence>